<proteinExistence type="predicted"/>
<gene>
    <name evidence="1" type="ORF">V6256_07835</name>
</gene>
<organism evidence="1 2">
    <name type="scientific">Psychromonas aquatilis</name>
    <dbReference type="NCBI Taxonomy" id="2005072"/>
    <lineage>
        <taxon>Bacteria</taxon>
        <taxon>Pseudomonadati</taxon>
        <taxon>Pseudomonadota</taxon>
        <taxon>Gammaproteobacteria</taxon>
        <taxon>Alteromonadales</taxon>
        <taxon>Psychromonadaceae</taxon>
        <taxon>Psychromonas</taxon>
    </lineage>
</organism>
<evidence type="ECO:0000313" key="2">
    <source>
        <dbReference type="Proteomes" id="UP001369082"/>
    </source>
</evidence>
<evidence type="ECO:0000313" key="1">
    <source>
        <dbReference type="EMBL" id="MEL0629516.1"/>
    </source>
</evidence>
<dbReference type="RefSeq" id="WP_341597534.1">
    <property type="nucleotide sequence ID" value="NZ_JBAKAZ010000023.1"/>
</dbReference>
<sequence>MTQPEITKAQLIETLTLWDQKKIDNAQLQDWMVTHFDPPETLIGEAEPELVQEAMHIIMNEYELAKLDKFKQEGYQYAMQLLQCTEENFEQLRHQFIHRGFAD</sequence>
<accession>A0ABU9GQC1</accession>
<protein>
    <submittedName>
        <fullName evidence="1">Uncharacterized protein</fullName>
    </submittedName>
</protein>
<dbReference type="EMBL" id="JBAKAZ010000023">
    <property type="protein sequence ID" value="MEL0629516.1"/>
    <property type="molecule type" value="Genomic_DNA"/>
</dbReference>
<reference evidence="1 2" key="1">
    <citation type="submission" date="2024-02" db="EMBL/GenBank/DDBJ databases">
        <title>Bacteria isolated from the canopy kelp, Nereocystis luetkeana.</title>
        <authorList>
            <person name="Pfister C.A."/>
            <person name="Younker I.T."/>
            <person name="Light S.H."/>
        </authorList>
    </citation>
    <scope>NUCLEOTIDE SEQUENCE [LARGE SCALE GENOMIC DNA]</scope>
    <source>
        <strain evidence="1 2">TI.1.05</strain>
    </source>
</reference>
<name>A0ABU9GQC1_9GAMM</name>
<comment type="caution">
    <text evidence="1">The sequence shown here is derived from an EMBL/GenBank/DDBJ whole genome shotgun (WGS) entry which is preliminary data.</text>
</comment>
<dbReference type="Proteomes" id="UP001369082">
    <property type="component" value="Unassembled WGS sequence"/>
</dbReference>
<keyword evidence="2" id="KW-1185">Reference proteome</keyword>